<accession>A0A8C5BPT6</accession>
<evidence type="ECO:0000256" key="5">
    <source>
        <dbReference type="SAM" id="MobiDB-lite"/>
    </source>
</evidence>
<evidence type="ECO:0000256" key="1">
    <source>
        <dbReference type="ARBA" id="ARBA00022741"/>
    </source>
</evidence>
<organism evidence="6 7">
    <name type="scientific">Gadus morhua</name>
    <name type="common">Atlantic cod</name>
    <dbReference type="NCBI Taxonomy" id="8049"/>
    <lineage>
        <taxon>Eukaryota</taxon>
        <taxon>Metazoa</taxon>
        <taxon>Chordata</taxon>
        <taxon>Craniata</taxon>
        <taxon>Vertebrata</taxon>
        <taxon>Euteleostomi</taxon>
        <taxon>Actinopterygii</taxon>
        <taxon>Neopterygii</taxon>
        <taxon>Teleostei</taxon>
        <taxon>Neoteleostei</taxon>
        <taxon>Acanthomorphata</taxon>
        <taxon>Zeiogadaria</taxon>
        <taxon>Gadariae</taxon>
        <taxon>Gadiformes</taxon>
        <taxon>Gadoidei</taxon>
        <taxon>Gadidae</taxon>
        <taxon>Gadus</taxon>
    </lineage>
</organism>
<feature type="region of interest" description="Disordered" evidence="5">
    <location>
        <begin position="407"/>
        <end position="446"/>
    </location>
</feature>
<dbReference type="InterPro" id="IPR002423">
    <property type="entry name" value="Cpn60/GroEL/TCP-1"/>
</dbReference>
<evidence type="ECO:0000313" key="7">
    <source>
        <dbReference type="Proteomes" id="UP000694546"/>
    </source>
</evidence>
<dbReference type="Pfam" id="PF00118">
    <property type="entry name" value="Cpn60_TCP1"/>
    <property type="match status" value="1"/>
</dbReference>
<dbReference type="Ensembl" id="ENSGMOT00000073922.1">
    <property type="protein sequence ID" value="ENSGMOP00000049234.1"/>
    <property type="gene ID" value="ENSGMOG00000031723.1"/>
</dbReference>
<evidence type="ECO:0000256" key="2">
    <source>
        <dbReference type="ARBA" id="ARBA00022840"/>
    </source>
</evidence>
<proteinExistence type="inferred from homology"/>
<keyword evidence="7" id="KW-1185">Reference proteome</keyword>
<keyword evidence="2 4" id="KW-0067">ATP-binding</keyword>
<dbReference type="GO" id="GO:0051131">
    <property type="term" value="P:chaperone-mediated protein complex assembly"/>
    <property type="evidence" value="ECO:0007669"/>
    <property type="project" value="InterPro"/>
</dbReference>
<dbReference type="Proteomes" id="UP000694546">
    <property type="component" value="Chromosome 9"/>
</dbReference>
<comment type="similarity">
    <text evidence="4">Belongs to the TCP-1 chaperonin family.</text>
</comment>
<reference evidence="6" key="2">
    <citation type="submission" date="2025-09" db="UniProtKB">
        <authorList>
            <consortium name="Ensembl"/>
        </authorList>
    </citation>
    <scope>IDENTIFICATION</scope>
</reference>
<reference evidence="6" key="1">
    <citation type="submission" date="2025-08" db="UniProtKB">
        <authorList>
            <consortium name="Ensembl"/>
        </authorList>
    </citation>
    <scope>IDENTIFICATION</scope>
</reference>
<evidence type="ECO:0000313" key="6">
    <source>
        <dbReference type="Ensembl" id="ENSGMOP00000049234.1"/>
    </source>
</evidence>
<dbReference type="InterPro" id="IPR042619">
    <property type="entry name" value="BBS10"/>
</dbReference>
<dbReference type="Gene3D" id="1.10.560.10">
    <property type="entry name" value="GroEL-like equatorial domain"/>
    <property type="match status" value="1"/>
</dbReference>
<dbReference type="GeneTree" id="ENSGT00390000002417"/>
<protein>
    <recommendedName>
        <fullName evidence="8">Bardet-Biedl syndrome 10 protein</fullName>
    </recommendedName>
</protein>
<dbReference type="OMA" id="HRSESVM"/>
<evidence type="ECO:0000256" key="4">
    <source>
        <dbReference type="RuleBase" id="RU004187"/>
    </source>
</evidence>
<feature type="compositionally biased region" description="Basic and acidic residues" evidence="5">
    <location>
        <begin position="145"/>
        <end position="159"/>
    </location>
</feature>
<dbReference type="PANTHER" id="PTHR14667">
    <property type="entry name" value="BARDET-BIEDL SYNDROME 10 PROTEIN"/>
    <property type="match status" value="1"/>
</dbReference>
<dbReference type="SUPFAM" id="SSF48592">
    <property type="entry name" value="GroEL equatorial domain-like"/>
    <property type="match status" value="1"/>
</dbReference>
<feature type="region of interest" description="Disordered" evidence="5">
    <location>
        <begin position="144"/>
        <end position="163"/>
    </location>
</feature>
<evidence type="ECO:0000256" key="3">
    <source>
        <dbReference type="ARBA" id="ARBA00023186"/>
    </source>
</evidence>
<name>A0A8C5BPT6_GADMO</name>
<evidence type="ECO:0008006" key="8">
    <source>
        <dbReference type="Google" id="ProtNLM"/>
    </source>
</evidence>
<dbReference type="AlphaFoldDB" id="A0A8C5BPT6"/>
<dbReference type="PRINTS" id="PR00304">
    <property type="entry name" value="TCOMPLEXTCP1"/>
</dbReference>
<sequence length="572" mass="61012">MWCRPCVCWRRSFSAALGPDGGQVLFTRDTGQLMLSRSGKQILTALRLDHPLARMVVECVWKHSENTGDGSKTFILLLASLLRGIQTAASKGSVGGHVYTNRAAVLAAGARRTAEELLAFGLEELAEVILVGVVPHTASLSWESGLKHRDPEAPPRSDADADPCPLQRLLATFFYTRLGRTHAQLASRLTRDLISLWRPPADPPALTLRLLERNFGALHTAVCGLPAGGSRLVEGQVIHRDFAVPPRPPQPGQREQPPVRAVALVGAGGSLQPNTILSGTRSLEGAVGRLRGLGVTLLLSAGRQTQAALGAARRAGLAVVECVEEEELALFAQLSGATPATVCGRVGREHVGVLSFCEPIVLGAHRYARTHTLVLCGAGEGQAEQGAGAVRDALRMLLAMWEPWQRTTEDEHAASPGAPSHPRHPKNGQSRSDGAGPSREGALDPRGTVPAGGEFEFLLHRALLPGGEGGVPAPCRLLADALLTVPRHVYSQGPRRLIFFILTTHLIAVGYRTGLCVCVDLGLCVSVHGRPLGHVDIPFSYLCLLPSSLGELTSYCINSITTPTQKYIVELL</sequence>
<dbReference type="GO" id="GO:0005524">
    <property type="term" value="F:ATP binding"/>
    <property type="evidence" value="ECO:0007669"/>
    <property type="project" value="UniProtKB-KW"/>
</dbReference>
<dbReference type="InterPro" id="IPR017998">
    <property type="entry name" value="Chaperone_TCP-1"/>
</dbReference>
<dbReference type="InterPro" id="IPR027413">
    <property type="entry name" value="GROEL-like_equatorial_sf"/>
</dbReference>
<dbReference type="PANTHER" id="PTHR14667:SF2">
    <property type="entry name" value="BARDET-BIEDL SYNDROME 10 PROTEIN"/>
    <property type="match status" value="1"/>
</dbReference>
<keyword evidence="1 4" id="KW-0547">Nucleotide-binding</keyword>
<keyword evidence="3 4" id="KW-0143">Chaperone</keyword>
<dbReference type="GO" id="GO:0140662">
    <property type="term" value="F:ATP-dependent protein folding chaperone"/>
    <property type="evidence" value="ECO:0007669"/>
    <property type="project" value="InterPro"/>
</dbReference>